<evidence type="ECO:0000313" key="2">
    <source>
        <dbReference type="EMBL" id="CAB9523315.1"/>
    </source>
</evidence>
<proteinExistence type="predicted"/>
<evidence type="ECO:0000313" key="3">
    <source>
        <dbReference type="Proteomes" id="UP001153069"/>
    </source>
</evidence>
<sequence>MIMRKSRSGNRLASHDAQRKAWDFGEMMNDDSLTSWADHSDSSLTFNSSTSSFSSPKPSPRLIRQQRMSVATDMLKRSIHSFDRLILDASSSSLLGNLSNDYLEGGEEQQHEHEEEDAAQRATVAEQVAREELPVIVVRSNCGIASRRRRTSQGNKGGDPMSNSSSSRRRSRRREGSGKSRRRSDQPQTHLELQIPDMYT</sequence>
<organism evidence="2 3">
    <name type="scientific">Seminavis robusta</name>
    <dbReference type="NCBI Taxonomy" id="568900"/>
    <lineage>
        <taxon>Eukaryota</taxon>
        <taxon>Sar</taxon>
        <taxon>Stramenopiles</taxon>
        <taxon>Ochrophyta</taxon>
        <taxon>Bacillariophyta</taxon>
        <taxon>Bacillariophyceae</taxon>
        <taxon>Bacillariophycidae</taxon>
        <taxon>Naviculales</taxon>
        <taxon>Naviculaceae</taxon>
        <taxon>Seminavis</taxon>
    </lineage>
</organism>
<comment type="caution">
    <text evidence="2">The sequence shown here is derived from an EMBL/GenBank/DDBJ whole genome shotgun (WGS) entry which is preliminary data.</text>
</comment>
<protein>
    <submittedName>
        <fullName evidence="2">Uncharacterized protein</fullName>
    </submittedName>
</protein>
<accession>A0A9N8HSM1</accession>
<reference evidence="2" key="1">
    <citation type="submission" date="2020-06" db="EMBL/GenBank/DDBJ databases">
        <authorList>
            <consortium name="Plant Systems Biology data submission"/>
        </authorList>
    </citation>
    <scope>NUCLEOTIDE SEQUENCE</scope>
    <source>
        <strain evidence="2">D6</strain>
    </source>
</reference>
<feature type="region of interest" description="Disordered" evidence="1">
    <location>
        <begin position="143"/>
        <end position="200"/>
    </location>
</feature>
<evidence type="ECO:0000256" key="1">
    <source>
        <dbReference type="SAM" id="MobiDB-lite"/>
    </source>
</evidence>
<dbReference type="EMBL" id="CAICTM010001401">
    <property type="protein sequence ID" value="CAB9523315.1"/>
    <property type="molecule type" value="Genomic_DNA"/>
</dbReference>
<feature type="compositionally biased region" description="Low complexity" evidence="1">
    <location>
        <begin position="42"/>
        <end position="56"/>
    </location>
</feature>
<name>A0A9N8HSM1_9STRA</name>
<keyword evidence="3" id="KW-1185">Reference proteome</keyword>
<dbReference type="AlphaFoldDB" id="A0A9N8HSM1"/>
<feature type="region of interest" description="Disordered" evidence="1">
    <location>
        <begin position="39"/>
        <end position="61"/>
    </location>
</feature>
<dbReference type="Proteomes" id="UP001153069">
    <property type="component" value="Unassembled WGS sequence"/>
</dbReference>
<gene>
    <name evidence="2" type="ORF">SEMRO_1403_G269620.1</name>
</gene>